<evidence type="ECO:0000313" key="3">
    <source>
        <dbReference type="Proteomes" id="UP000239340"/>
    </source>
</evidence>
<organism evidence="2 3">
    <name type="scientific">Rhizobium fredii</name>
    <name type="common">Sinorhizobium fredii</name>
    <dbReference type="NCBI Taxonomy" id="380"/>
    <lineage>
        <taxon>Bacteria</taxon>
        <taxon>Pseudomonadati</taxon>
        <taxon>Pseudomonadota</taxon>
        <taxon>Alphaproteobacteria</taxon>
        <taxon>Hyphomicrobiales</taxon>
        <taxon>Rhizobiaceae</taxon>
        <taxon>Sinorhizobium/Ensifer group</taxon>
        <taxon>Sinorhizobium</taxon>
    </lineage>
</organism>
<keyword evidence="2" id="KW-0614">Plasmid</keyword>
<dbReference type="EMBL" id="CP024310">
    <property type="protein sequence ID" value="AUX79293.1"/>
    <property type="molecule type" value="Genomic_DNA"/>
</dbReference>
<evidence type="ECO:0000313" key="2">
    <source>
        <dbReference type="EMBL" id="AUX79293.1"/>
    </source>
</evidence>
<evidence type="ECO:0000256" key="1">
    <source>
        <dbReference type="SAM" id="MobiDB-lite"/>
    </source>
</evidence>
<geneLocation type="plasmid" evidence="3">
    <name>psfrenxt3c</name>
</geneLocation>
<accession>A0A2L0HCS2</accession>
<protein>
    <submittedName>
        <fullName evidence="2">Uncharacterized protein</fullName>
    </submittedName>
</protein>
<dbReference type="AlphaFoldDB" id="A0A2L0HCS2"/>
<name>A0A2L0HCS2_RHIFR</name>
<reference evidence="2 3" key="1">
    <citation type="submission" date="2017-10" db="EMBL/GenBank/DDBJ databases">
        <title>Analysis of the genome sequences of Rhizobium populations associated to common bean (phaseolus vulgaris).</title>
        <authorList>
            <person name="Bustos P."/>
            <person name="Santamaria R.I."/>
            <person name="Miranda-Sanchez F."/>
            <person name="Perez-Carrascal O."/>
            <person name="Juarez S."/>
            <person name="Lozano L."/>
            <person name="Martinez-Flores I."/>
            <person name="Vinuesa P."/>
            <person name="Martinez-Romero E."/>
            <person name="Cevallos M.A."/>
            <person name="Romero D."/>
            <person name="Davila G."/>
            <person name="Gonzalez V."/>
        </authorList>
    </citation>
    <scope>NUCLEOTIDE SEQUENCE [LARGE SCALE GENOMIC DNA]</scope>
    <source>
        <strain evidence="2 3">NXT3</strain>
        <plasmid evidence="3">Plasmid psfrenxt3c</plasmid>
    </source>
</reference>
<feature type="region of interest" description="Disordered" evidence="1">
    <location>
        <begin position="18"/>
        <end position="43"/>
    </location>
</feature>
<sequence length="63" mass="6904">MKSMSWLSEIRVGSSNPFKALNAGTVSPPELDPGRQPWVHPKYELGRSMGPAIGHGRPEFSNL</sequence>
<gene>
    <name evidence="2" type="ORF">NXT3_PC00113</name>
</gene>
<dbReference type="Proteomes" id="UP000239340">
    <property type="component" value="Plasmid pSfreNXT3c"/>
</dbReference>
<proteinExistence type="predicted"/>